<evidence type="ECO:0000313" key="1">
    <source>
        <dbReference type="EMBL" id="KAK2096599.1"/>
    </source>
</evidence>
<feature type="non-terminal residue" evidence="1">
    <location>
        <position position="58"/>
    </location>
</feature>
<keyword evidence="2" id="KW-1185">Reference proteome</keyword>
<evidence type="ECO:0000313" key="2">
    <source>
        <dbReference type="Proteomes" id="UP001266305"/>
    </source>
</evidence>
<organism evidence="1 2">
    <name type="scientific">Saguinus oedipus</name>
    <name type="common">Cotton-top tamarin</name>
    <name type="synonym">Oedipomidas oedipus</name>
    <dbReference type="NCBI Taxonomy" id="9490"/>
    <lineage>
        <taxon>Eukaryota</taxon>
        <taxon>Metazoa</taxon>
        <taxon>Chordata</taxon>
        <taxon>Craniata</taxon>
        <taxon>Vertebrata</taxon>
        <taxon>Euteleostomi</taxon>
        <taxon>Mammalia</taxon>
        <taxon>Eutheria</taxon>
        <taxon>Euarchontoglires</taxon>
        <taxon>Primates</taxon>
        <taxon>Haplorrhini</taxon>
        <taxon>Platyrrhini</taxon>
        <taxon>Cebidae</taxon>
        <taxon>Callitrichinae</taxon>
        <taxon>Saguinus</taxon>
    </lineage>
</organism>
<dbReference type="Proteomes" id="UP001266305">
    <property type="component" value="Unassembled WGS sequence"/>
</dbReference>
<accession>A0ABQ9UHQ7</accession>
<name>A0ABQ9UHQ7_SAGOE</name>
<sequence>LPPELRPPNARQFSPHPPILQACFIPVPPPQEPLFLDHAALTTRSLACYALTGSLPPG</sequence>
<dbReference type="EMBL" id="JASSZA010000012">
    <property type="protein sequence ID" value="KAK2096599.1"/>
    <property type="molecule type" value="Genomic_DNA"/>
</dbReference>
<comment type="caution">
    <text evidence="1">The sequence shown here is derived from an EMBL/GenBank/DDBJ whole genome shotgun (WGS) entry which is preliminary data.</text>
</comment>
<protein>
    <submittedName>
        <fullName evidence="1">Uncharacterized protein</fullName>
    </submittedName>
</protein>
<feature type="non-terminal residue" evidence="1">
    <location>
        <position position="1"/>
    </location>
</feature>
<proteinExistence type="predicted"/>
<gene>
    <name evidence="1" type="ORF">P7K49_025633</name>
</gene>
<reference evidence="1 2" key="1">
    <citation type="submission" date="2023-05" db="EMBL/GenBank/DDBJ databases">
        <title>B98-5 Cell Line De Novo Hybrid Assembly: An Optical Mapping Approach.</title>
        <authorList>
            <person name="Kananen K."/>
            <person name="Auerbach J.A."/>
            <person name="Kautto E."/>
            <person name="Blachly J.S."/>
        </authorList>
    </citation>
    <scope>NUCLEOTIDE SEQUENCE [LARGE SCALE GENOMIC DNA]</scope>
    <source>
        <strain evidence="1">B95-8</strain>
        <tissue evidence="1">Cell line</tissue>
    </source>
</reference>